<dbReference type="Proteomes" id="UP000002725">
    <property type="component" value="Chromosome"/>
</dbReference>
<dbReference type="CDD" id="cd07820">
    <property type="entry name" value="SRPBCC_3"/>
    <property type="match status" value="1"/>
</dbReference>
<organism evidence="1 2">
    <name type="scientific">Prosthecochloris aestuarii (strain DSM 271 / SK 413)</name>
    <dbReference type="NCBI Taxonomy" id="290512"/>
    <lineage>
        <taxon>Bacteria</taxon>
        <taxon>Pseudomonadati</taxon>
        <taxon>Chlorobiota</taxon>
        <taxon>Chlorobiia</taxon>
        <taxon>Chlorobiales</taxon>
        <taxon>Chlorobiaceae</taxon>
        <taxon>Prosthecochloris</taxon>
    </lineage>
</organism>
<dbReference type="HOGENOM" id="CLU_112936_1_0_10"/>
<dbReference type="InterPro" id="IPR023393">
    <property type="entry name" value="START-like_dom_sf"/>
</dbReference>
<dbReference type="KEGG" id="paa:Paes_1302"/>
<gene>
    <name evidence="1" type="ordered locus">Paes_1302</name>
</gene>
<keyword evidence="2" id="KW-1185">Reference proteome</keyword>
<dbReference type="AlphaFoldDB" id="B4S8E0"/>
<dbReference type="Gene3D" id="3.30.530.20">
    <property type="match status" value="1"/>
</dbReference>
<dbReference type="EMBL" id="CP001108">
    <property type="protein sequence ID" value="ACF46327.1"/>
    <property type="molecule type" value="Genomic_DNA"/>
</dbReference>
<dbReference type="eggNOG" id="COG4276">
    <property type="taxonomic scope" value="Bacteria"/>
</dbReference>
<dbReference type="SUPFAM" id="SSF55961">
    <property type="entry name" value="Bet v1-like"/>
    <property type="match status" value="1"/>
</dbReference>
<proteinExistence type="predicted"/>
<reference evidence="1" key="1">
    <citation type="submission" date="2008-06" db="EMBL/GenBank/DDBJ databases">
        <title>Complete sequence of chromosome of Prosthecochloris aestuarii DSM 271.</title>
        <authorList>
            <consortium name="US DOE Joint Genome Institute"/>
            <person name="Lucas S."/>
            <person name="Copeland A."/>
            <person name="Lapidus A."/>
            <person name="Glavina del Rio T."/>
            <person name="Dalin E."/>
            <person name="Tice H."/>
            <person name="Bruce D."/>
            <person name="Goodwin L."/>
            <person name="Pitluck S."/>
            <person name="Schmutz J."/>
            <person name="Larimer F."/>
            <person name="Land M."/>
            <person name="Hauser L."/>
            <person name="Kyrpides N."/>
            <person name="Anderson I."/>
            <person name="Liu Z."/>
            <person name="Li T."/>
            <person name="Zhao F."/>
            <person name="Overmann J."/>
            <person name="Bryant D.A."/>
            <person name="Richardson P."/>
        </authorList>
    </citation>
    <scope>NUCLEOTIDE SEQUENCE [LARGE SCALE GENOMIC DNA]</scope>
    <source>
        <strain evidence="1">DSM 271</strain>
    </source>
</reference>
<sequence length="158" mass="18577">MSKQHLLYTQQIAAGIDTVWEFFSNPMNLERITPPDLHFTVTGGFDDSGSLYEGMEISYTLFPMWNVPVGWVTSITRVDKPLMFEDEQKEGPYEYWRHKHLFREVSGGVEMTDIIDYRLPYGALGELLDFLVINQRLDQVFRYRKKKINEIFELKQTA</sequence>
<name>B4S8E0_PROA2</name>
<protein>
    <recommendedName>
        <fullName evidence="3">Cyclase/dehydrase</fullName>
    </recommendedName>
</protein>
<evidence type="ECO:0000313" key="1">
    <source>
        <dbReference type="EMBL" id="ACF46327.1"/>
    </source>
</evidence>
<evidence type="ECO:0000313" key="2">
    <source>
        <dbReference type="Proteomes" id="UP000002725"/>
    </source>
</evidence>
<evidence type="ECO:0008006" key="3">
    <source>
        <dbReference type="Google" id="ProtNLM"/>
    </source>
</evidence>
<dbReference type="RefSeq" id="WP_012505862.1">
    <property type="nucleotide sequence ID" value="NC_011059.1"/>
</dbReference>
<accession>B4S8E0</accession>
<dbReference type="STRING" id="290512.Paes_1302"/>